<proteinExistence type="predicted"/>
<evidence type="ECO:0000256" key="2">
    <source>
        <dbReference type="ARBA" id="ARBA00022475"/>
    </source>
</evidence>
<evidence type="ECO:0000256" key="5">
    <source>
        <dbReference type="ARBA" id="ARBA00023136"/>
    </source>
</evidence>
<feature type="transmembrane region" description="Helical" evidence="6">
    <location>
        <begin position="387"/>
        <end position="407"/>
    </location>
</feature>
<keyword evidence="2" id="KW-1003">Cell membrane</keyword>
<dbReference type="PANTHER" id="PTHR30250:SF26">
    <property type="entry name" value="PSMA PROTEIN"/>
    <property type="match status" value="1"/>
</dbReference>
<sequence>MLSDIIPFFIMGILGFVKIPIFIDYLGQGYYGFTQIFNQIFNYLNLAEAGFGTSIVFALYSPIADRNRDKINKLLSGAKIIFRRIGIIILTAGLILSFFVDYLIKKNPMSPLYTQIAFVLFLLTGIGNYFAYAPRFLLQADQNKYMTNLVTNIMRIVQILVEIVLLILGIDLIGIFIWYFINMILTNIIINYFAYKSYPWMDLKQEPDMSTVDNTKHVFMQKIATIIASNTDNIVLSAFVGVDVVAIYASYNYIAQFIISITNKIINSTQESFGNFFASKEKKEGLSTFWEMNSFLFYMASIVFTVTYLSINNLIRLWVGSKMLVSQFTVLLFCMVFFYRIVRGTGSVIINGIGAFKETKWQSLFEAIINLSLSLLLVGKFSIDGVLFATIASYTLTGFWFIPNYIFKNVFYRSSKSYFINYGMNVLIMVIVLYLGNVFCSYVGFYEDTTSIMRWFIETTIFTLLVSIVYFVIYYCCYRHFRLLVKRLLTIVKR</sequence>
<evidence type="ECO:0000256" key="1">
    <source>
        <dbReference type="ARBA" id="ARBA00004651"/>
    </source>
</evidence>
<evidence type="ECO:0000256" key="6">
    <source>
        <dbReference type="SAM" id="Phobius"/>
    </source>
</evidence>
<evidence type="ECO:0000313" key="7">
    <source>
        <dbReference type="EMBL" id="RBP58223.1"/>
    </source>
</evidence>
<reference evidence="7 8" key="1">
    <citation type="submission" date="2018-06" db="EMBL/GenBank/DDBJ databases">
        <title>Genomic Encyclopedia of Type Strains, Phase IV (KMG-IV): sequencing the most valuable type-strain genomes for metagenomic binning, comparative biology and taxonomic classification.</title>
        <authorList>
            <person name="Goeker M."/>
        </authorList>
    </citation>
    <scope>NUCLEOTIDE SEQUENCE [LARGE SCALE GENOMIC DNA]</scope>
    <source>
        <strain evidence="7 8">DSM 22112</strain>
    </source>
</reference>
<feature type="transmembrane region" description="Helical" evidence="6">
    <location>
        <begin position="419"/>
        <end position="446"/>
    </location>
</feature>
<evidence type="ECO:0000313" key="8">
    <source>
        <dbReference type="Proteomes" id="UP000253490"/>
    </source>
</evidence>
<protein>
    <submittedName>
        <fullName evidence="7">O-antigen/teichoic acid export membrane protein</fullName>
    </submittedName>
</protein>
<feature type="transmembrane region" description="Helical" evidence="6">
    <location>
        <begin position="112"/>
        <end position="132"/>
    </location>
</feature>
<evidence type="ECO:0000256" key="3">
    <source>
        <dbReference type="ARBA" id="ARBA00022692"/>
    </source>
</evidence>
<accession>A0A366I004</accession>
<dbReference type="GO" id="GO:0005886">
    <property type="term" value="C:plasma membrane"/>
    <property type="evidence" value="ECO:0007669"/>
    <property type="project" value="UniProtKB-SubCell"/>
</dbReference>
<dbReference type="Proteomes" id="UP000253490">
    <property type="component" value="Unassembled WGS sequence"/>
</dbReference>
<feature type="transmembrane region" description="Helical" evidence="6">
    <location>
        <begin position="43"/>
        <end position="60"/>
    </location>
</feature>
<evidence type="ECO:0000256" key="4">
    <source>
        <dbReference type="ARBA" id="ARBA00022989"/>
    </source>
</evidence>
<keyword evidence="4 6" id="KW-1133">Transmembrane helix</keyword>
<feature type="transmembrane region" description="Helical" evidence="6">
    <location>
        <begin position="153"/>
        <end position="170"/>
    </location>
</feature>
<dbReference type="InterPro" id="IPR050833">
    <property type="entry name" value="Poly_Biosynth_Transport"/>
</dbReference>
<feature type="transmembrane region" description="Helical" evidence="6">
    <location>
        <begin position="452"/>
        <end position="477"/>
    </location>
</feature>
<dbReference type="AlphaFoldDB" id="A0A366I004"/>
<dbReference type="PANTHER" id="PTHR30250">
    <property type="entry name" value="PST FAMILY PREDICTED COLANIC ACID TRANSPORTER"/>
    <property type="match status" value="1"/>
</dbReference>
<keyword evidence="8" id="KW-1185">Reference proteome</keyword>
<feature type="transmembrane region" description="Helical" evidence="6">
    <location>
        <begin position="176"/>
        <end position="195"/>
    </location>
</feature>
<name>A0A366I004_9FIRM</name>
<keyword evidence="3 6" id="KW-0812">Transmembrane</keyword>
<feature type="transmembrane region" description="Helical" evidence="6">
    <location>
        <begin position="323"/>
        <end position="342"/>
    </location>
</feature>
<feature type="transmembrane region" description="Helical" evidence="6">
    <location>
        <begin position="81"/>
        <end position="100"/>
    </location>
</feature>
<comment type="caution">
    <text evidence="7">The sequence shown here is derived from an EMBL/GenBank/DDBJ whole genome shotgun (WGS) entry which is preliminary data.</text>
</comment>
<gene>
    <name evidence="7" type="ORF">DES36_12419</name>
</gene>
<keyword evidence="5 6" id="KW-0472">Membrane</keyword>
<dbReference type="EMBL" id="QNRX01000024">
    <property type="protein sequence ID" value="RBP58223.1"/>
    <property type="molecule type" value="Genomic_DNA"/>
</dbReference>
<comment type="subcellular location">
    <subcellularLocation>
        <location evidence="1">Cell membrane</location>
        <topology evidence="1">Multi-pass membrane protein</topology>
    </subcellularLocation>
</comment>
<organism evidence="7 8">
    <name type="scientific">Alkalibaculum bacchi</name>
    <dbReference type="NCBI Taxonomy" id="645887"/>
    <lineage>
        <taxon>Bacteria</taxon>
        <taxon>Bacillati</taxon>
        <taxon>Bacillota</taxon>
        <taxon>Clostridia</taxon>
        <taxon>Eubacteriales</taxon>
        <taxon>Eubacteriaceae</taxon>
        <taxon>Alkalibaculum</taxon>
    </lineage>
</organism>
<feature type="transmembrane region" description="Helical" evidence="6">
    <location>
        <begin position="5"/>
        <end position="23"/>
    </location>
</feature>
<feature type="transmembrane region" description="Helical" evidence="6">
    <location>
        <begin position="289"/>
        <end position="311"/>
    </location>
</feature>